<accession>A0A7X4LJS7</accession>
<gene>
    <name evidence="1" type="ORF">F9817_08595</name>
</gene>
<proteinExistence type="predicted"/>
<evidence type="ECO:0000313" key="1">
    <source>
        <dbReference type="EMBL" id="MZI93253.1"/>
    </source>
</evidence>
<comment type="caution">
    <text evidence="1">The sequence shown here is derived from an EMBL/GenBank/DDBJ whole genome shotgun (WGS) entry which is preliminary data.</text>
</comment>
<dbReference type="AlphaFoldDB" id="A0A7X4LJS7"/>
<sequence length="150" mass="16777">MSFRDLENFEKKLQKDIESGKAQTKEYANNVDKLYAEVRQWVKPLEKSGKLKLNQVDETLSELDVTDYHLNALELIAGKKLAFLNPKGVSAKASITHKGVVNLEGEGGSPSFTIALAPNGTWKVESEKSQFEELNEQQFTALLKKVVPIK</sequence>
<evidence type="ECO:0000313" key="2">
    <source>
        <dbReference type="Proteomes" id="UP000462621"/>
    </source>
</evidence>
<organism evidence="1 2">
    <name type="scientific">Vibrio eleionomae</name>
    <dbReference type="NCBI Taxonomy" id="2653505"/>
    <lineage>
        <taxon>Bacteria</taxon>
        <taxon>Pseudomonadati</taxon>
        <taxon>Pseudomonadota</taxon>
        <taxon>Gammaproteobacteria</taxon>
        <taxon>Vibrionales</taxon>
        <taxon>Vibrionaceae</taxon>
        <taxon>Vibrio</taxon>
    </lineage>
</organism>
<dbReference type="EMBL" id="WEKT01000011">
    <property type="protein sequence ID" value="MZI93253.1"/>
    <property type="molecule type" value="Genomic_DNA"/>
</dbReference>
<keyword evidence="2" id="KW-1185">Reference proteome</keyword>
<dbReference type="Proteomes" id="UP000462621">
    <property type="component" value="Unassembled WGS sequence"/>
</dbReference>
<dbReference type="RefSeq" id="WP_161154552.1">
    <property type="nucleotide sequence ID" value="NZ_WEKT01000011.1"/>
</dbReference>
<protein>
    <submittedName>
        <fullName evidence="1">Uncharacterized protein</fullName>
    </submittedName>
</protein>
<name>A0A7X4LJS7_9VIBR</name>
<reference evidence="1 2" key="1">
    <citation type="submission" date="2019-10" db="EMBL/GenBank/DDBJ databases">
        <title>Vibrio sp. nov. isolated from a shrimp pond.</title>
        <authorList>
            <person name="Gomez-Gil B."/>
            <person name="Enciso-Ibarra J."/>
            <person name="Enciso-Ibarra K."/>
            <person name="Bolan-Mejia C."/>
        </authorList>
    </citation>
    <scope>NUCLEOTIDE SEQUENCE [LARGE SCALE GENOMIC DNA]</scope>
    <source>
        <strain evidence="1 2">CAIM 722</strain>
    </source>
</reference>